<organism evidence="1 2">
    <name type="scientific">Panagrolaimus sp. ES5</name>
    <dbReference type="NCBI Taxonomy" id="591445"/>
    <lineage>
        <taxon>Eukaryota</taxon>
        <taxon>Metazoa</taxon>
        <taxon>Ecdysozoa</taxon>
        <taxon>Nematoda</taxon>
        <taxon>Chromadorea</taxon>
        <taxon>Rhabditida</taxon>
        <taxon>Tylenchina</taxon>
        <taxon>Panagrolaimomorpha</taxon>
        <taxon>Panagrolaimoidea</taxon>
        <taxon>Panagrolaimidae</taxon>
        <taxon>Panagrolaimus</taxon>
    </lineage>
</organism>
<protein>
    <submittedName>
        <fullName evidence="2">C-type lectin domain-containing protein</fullName>
    </submittedName>
</protein>
<accession>A0AC34GSL2</accession>
<sequence>MEICNTFNGNLVTIHDMFSNVFVVDQAKHFFQENFWFGLMDLMSVGNWSWIDGTPTDFLDWDRGQPKKKNGYDCGAMILSSGRWMSDNCLTQKNYVCLIQATNGTTITSTKASTTATTKKVSMSSPKTSTPTTSSTPTSIQKTSTATFTTPPALPGGCPSTWTFFNVTGFCYKVVMKEEGWEDARNFCKSVGGDLVSIHSEAENTFVSNLVPPSEINCKNAEIGLRFDTDQGKWTWTDNTYFDVSFWAPKYPKNGQKCGISINSKDCSDPPGLWATTYCEEQEQSICKMRAT</sequence>
<dbReference type="Proteomes" id="UP000887579">
    <property type="component" value="Unplaced"/>
</dbReference>
<reference evidence="2" key="1">
    <citation type="submission" date="2022-11" db="UniProtKB">
        <authorList>
            <consortium name="WormBaseParasite"/>
        </authorList>
    </citation>
    <scope>IDENTIFICATION</scope>
</reference>
<name>A0AC34GSL2_9BILA</name>
<proteinExistence type="predicted"/>
<evidence type="ECO:0000313" key="1">
    <source>
        <dbReference type="Proteomes" id="UP000887579"/>
    </source>
</evidence>
<evidence type="ECO:0000313" key="2">
    <source>
        <dbReference type="WBParaSite" id="ES5_v2.g7645.t1"/>
    </source>
</evidence>
<dbReference type="WBParaSite" id="ES5_v2.g7645.t1">
    <property type="protein sequence ID" value="ES5_v2.g7645.t1"/>
    <property type="gene ID" value="ES5_v2.g7645"/>
</dbReference>